<proteinExistence type="predicted"/>
<sequence>MACGFDVSPYWPNCVSGKEKIMTLFALKVRCSAAHLHAQVVATPAALTRKIAEIGREIGDSLLTKVSAEPQLPPACLKDGMLGGIETIQALFFDDACCLPPTQRVSVTNF</sequence>
<dbReference type="EMBL" id="BGPR01000381">
    <property type="protein sequence ID" value="GBM16940.1"/>
    <property type="molecule type" value="Genomic_DNA"/>
</dbReference>
<accession>A0A4Y2DJG0</accession>
<evidence type="ECO:0000313" key="2">
    <source>
        <dbReference type="Proteomes" id="UP000499080"/>
    </source>
</evidence>
<comment type="caution">
    <text evidence="1">The sequence shown here is derived from an EMBL/GenBank/DDBJ whole genome shotgun (WGS) entry which is preliminary data.</text>
</comment>
<protein>
    <submittedName>
        <fullName evidence="1">Uncharacterized protein</fullName>
    </submittedName>
</protein>
<keyword evidence="2" id="KW-1185">Reference proteome</keyword>
<dbReference type="AlphaFoldDB" id="A0A4Y2DJG0"/>
<evidence type="ECO:0000313" key="1">
    <source>
        <dbReference type="EMBL" id="GBM16940.1"/>
    </source>
</evidence>
<name>A0A4Y2DJG0_ARAVE</name>
<gene>
    <name evidence="1" type="ORF">AVEN_267330_1</name>
</gene>
<organism evidence="1 2">
    <name type="scientific">Araneus ventricosus</name>
    <name type="common">Orbweaver spider</name>
    <name type="synonym">Epeira ventricosa</name>
    <dbReference type="NCBI Taxonomy" id="182803"/>
    <lineage>
        <taxon>Eukaryota</taxon>
        <taxon>Metazoa</taxon>
        <taxon>Ecdysozoa</taxon>
        <taxon>Arthropoda</taxon>
        <taxon>Chelicerata</taxon>
        <taxon>Arachnida</taxon>
        <taxon>Araneae</taxon>
        <taxon>Araneomorphae</taxon>
        <taxon>Entelegynae</taxon>
        <taxon>Araneoidea</taxon>
        <taxon>Araneidae</taxon>
        <taxon>Araneus</taxon>
    </lineage>
</organism>
<reference evidence="1 2" key="1">
    <citation type="journal article" date="2019" name="Sci. Rep.">
        <title>Orb-weaving spider Araneus ventricosus genome elucidates the spidroin gene catalogue.</title>
        <authorList>
            <person name="Kono N."/>
            <person name="Nakamura H."/>
            <person name="Ohtoshi R."/>
            <person name="Moran D.A.P."/>
            <person name="Shinohara A."/>
            <person name="Yoshida Y."/>
            <person name="Fujiwara M."/>
            <person name="Mori M."/>
            <person name="Tomita M."/>
            <person name="Arakawa K."/>
        </authorList>
    </citation>
    <scope>NUCLEOTIDE SEQUENCE [LARGE SCALE GENOMIC DNA]</scope>
</reference>
<dbReference type="Proteomes" id="UP000499080">
    <property type="component" value="Unassembled WGS sequence"/>
</dbReference>